<keyword evidence="9" id="KW-1185">Reference proteome</keyword>
<dbReference type="GeneID" id="65098407"/>
<dbReference type="InterPro" id="IPR058240">
    <property type="entry name" value="rSAM_sf"/>
</dbReference>
<dbReference type="GO" id="GO:0046872">
    <property type="term" value="F:metal ion binding"/>
    <property type="evidence" value="ECO:0007669"/>
    <property type="project" value="UniProtKB-KW"/>
</dbReference>
<comment type="cofactor">
    <cofactor evidence="1">
        <name>[4Fe-4S] cluster</name>
        <dbReference type="ChEBI" id="CHEBI:49883"/>
    </cofactor>
</comment>
<evidence type="ECO:0000256" key="3">
    <source>
        <dbReference type="ARBA" id="ARBA00022691"/>
    </source>
</evidence>
<keyword evidence="6" id="KW-0411">Iron-sulfur</keyword>
<sequence length="585" mass="65138">MTNCPYCPHHCDIAHGGTGICGMYTAVYDDIIERFPDYWLMVTPVSVETIPFVHAYPQAKALQISTIGCNLKCPGCVSEVLVRKPDDMGTGLRYQSAKAIIDEAEKHDCRGVIFCLNEPTVSLPSFLRVAHLAKEKGMFVGCSSNGYFSEHSLNLLLPVVDMINIGLKGRDVKNLRACGIINDQVVIQNIKKLVQAGVHVEIALMHAKGQENEVISQAKEIVSISGRIPIQIMRCMAFGDLGQEYEPSIPESELLCDQMREFASHVYLLNSPGTAYINTVCPDCGDVLSNREMYGPMGCRPVTYLDTGLCSCGYQVPLSGIASPSRYEEEGMDGGYRPTRALEFIQGIVTCLGVDDPLCAPRLWKLYLAHGKISSIHERIQKISSYYDIISEVAETVNKKDAGEELLSVMEEMKNRVSDAVKETSHPRVLYTMGYPIFSLNGGRFENQLVDVAGGNPVNRMIKRTGKPGVNLSHEEFLSLNPDWICISGLFSLPKEECITYCKTHDLMVPAITENKVIELPPSWDFGSPRWILGLMLLAQSFHPEKCTWNMDEVADQFYQRFYHISYRSVQPTRSFIKATAKISG</sequence>
<dbReference type="Pfam" id="PF04055">
    <property type="entry name" value="Radical_SAM"/>
    <property type="match status" value="1"/>
</dbReference>
<proteinExistence type="predicted"/>
<dbReference type="Pfam" id="PF01497">
    <property type="entry name" value="Peripla_BP_2"/>
    <property type="match status" value="1"/>
</dbReference>
<protein>
    <submittedName>
        <fullName evidence="8">Radical SAM protein</fullName>
    </submittedName>
</protein>
<dbReference type="InterPro" id="IPR027596">
    <property type="entry name" value="AmmeMemoSam_rS"/>
</dbReference>
<dbReference type="SUPFAM" id="SSF102114">
    <property type="entry name" value="Radical SAM enzymes"/>
    <property type="match status" value="1"/>
</dbReference>
<evidence type="ECO:0000256" key="6">
    <source>
        <dbReference type="ARBA" id="ARBA00023014"/>
    </source>
</evidence>
<reference evidence="8 9" key="1">
    <citation type="submission" date="2021-05" db="EMBL/GenBank/DDBJ databases">
        <title>A novel Methanospirillum isolate from a pyrite-forming mixed culture.</title>
        <authorList>
            <person name="Bunk B."/>
            <person name="Sproer C."/>
            <person name="Spring S."/>
            <person name="Pester M."/>
        </authorList>
    </citation>
    <scope>NUCLEOTIDE SEQUENCE [LARGE SCALE GENOMIC DNA]</scope>
    <source>
        <strain evidence="8 9">J.3.6.1-F.2.7.3</strain>
    </source>
</reference>
<gene>
    <name evidence="8" type="ORF">KHC33_14445</name>
</gene>
<dbReference type="CDD" id="cd01335">
    <property type="entry name" value="Radical_SAM"/>
    <property type="match status" value="1"/>
</dbReference>
<dbReference type="SFLD" id="SFLDG01101">
    <property type="entry name" value="Uncharacterised_Radical_SAM_Su"/>
    <property type="match status" value="1"/>
</dbReference>
<evidence type="ECO:0000313" key="8">
    <source>
        <dbReference type="EMBL" id="QVV88508.1"/>
    </source>
</evidence>
<feature type="domain" description="Radical SAM core" evidence="7">
    <location>
        <begin position="54"/>
        <end position="272"/>
    </location>
</feature>
<dbReference type="GO" id="GO:0003824">
    <property type="term" value="F:catalytic activity"/>
    <property type="evidence" value="ECO:0007669"/>
    <property type="project" value="InterPro"/>
</dbReference>
<dbReference type="InterPro" id="IPR007197">
    <property type="entry name" value="rSAM"/>
</dbReference>
<dbReference type="Gene3D" id="1.20.58.2180">
    <property type="match status" value="1"/>
</dbReference>
<evidence type="ECO:0000256" key="5">
    <source>
        <dbReference type="ARBA" id="ARBA00023004"/>
    </source>
</evidence>
<evidence type="ECO:0000313" key="9">
    <source>
        <dbReference type="Proteomes" id="UP000680656"/>
    </source>
</evidence>
<dbReference type="Proteomes" id="UP000680656">
    <property type="component" value="Chromosome"/>
</dbReference>
<evidence type="ECO:0000256" key="2">
    <source>
        <dbReference type="ARBA" id="ARBA00022485"/>
    </source>
</evidence>
<dbReference type="InterPro" id="IPR034457">
    <property type="entry name" value="Organic_radical-activating"/>
</dbReference>
<evidence type="ECO:0000259" key="7">
    <source>
        <dbReference type="PROSITE" id="PS51918"/>
    </source>
</evidence>
<dbReference type="KEGG" id="mrtj:KHC33_14445"/>
<dbReference type="PANTHER" id="PTHR30352:SF5">
    <property type="entry name" value="PYRUVATE FORMATE-LYASE 1-ACTIVATING ENZYME"/>
    <property type="match status" value="1"/>
</dbReference>
<keyword evidence="5" id="KW-0408">Iron</keyword>
<name>A0A8E7AZV9_9EURY</name>
<dbReference type="PANTHER" id="PTHR30352">
    <property type="entry name" value="PYRUVATE FORMATE-LYASE-ACTIVATING ENZYME"/>
    <property type="match status" value="1"/>
</dbReference>
<dbReference type="EMBL" id="CP075546">
    <property type="protein sequence ID" value="QVV88508.1"/>
    <property type="molecule type" value="Genomic_DNA"/>
</dbReference>
<dbReference type="Gene3D" id="3.20.20.70">
    <property type="entry name" value="Aldolase class I"/>
    <property type="match status" value="1"/>
</dbReference>
<dbReference type="GO" id="GO:0051539">
    <property type="term" value="F:4 iron, 4 sulfur cluster binding"/>
    <property type="evidence" value="ECO:0007669"/>
    <property type="project" value="UniProtKB-KW"/>
</dbReference>
<evidence type="ECO:0000256" key="4">
    <source>
        <dbReference type="ARBA" id="ARBA00022723"/>
    </source>
</evidence>
<dbReference type="SUPFAM" id="SSF53807">
    <property type="entry name" value="Helical backbone' metal receptor"/>
    <property type="match status" value="1"/>
</dbReference>
<dbReference type="RefSeq" id="WP_214419317.1">
    <property type="nucleotide sequence ID" value="NZ_CP075546.1"/>
</dbReference>
<dbReference type="AlphaFoldDB" id="A0A8E7AZV9"/>
<keyword evidence="2" id="KW-0004">4Fe-4S</keyword>
<dbReference type="PROSITE" id="PS51918">
    <property type="entry name" value="RADICAL_SAM"/>
    <property type="match status" value="1"/>
</dbReference>
<dbReference type="SFLD" id="SFLDS00029">
    <property type="entry name" value="Radical_SAM"/>
    <property type="match status" value="1"/>
</dbReference>
<dbReference type="InterPro" id="IPR013785">
    <property type="entry name" value="Aldolase_TIM"/>
</dbReference>
<keyword evidence="4" id="KW-0479">Metal-binding</keyword>
<evidence type="ECO:0000256" key="1">
    <source>
        <dbReference type="ARBA" id="ARBA00001966"/>
    </source>
</evidence>
<dbReference type="InterPro" id="IPR002491">
    <property type="entry name" value="ABC_transptr_periplasmic_BD"/>
</dbReference>
<organism evidence="8 9">
    <name type="scientific">Methanospirillum purgamenti</name>
    <dbReference type="NCBI Taxonomy" id="2834276"/>
    <lineage>
        <taxon>Archaea</taxon>
        <taxon>Methanobacteriati</taxon>
        <taxon>Methanobacteriota</taxon>
        <taxon>Stenosarchaea group</taxon>
        <taxon>Methanomicrobia</taxon>
        <taxon>Methanomicrobiales</taxon>
        <taxon>Methanospirillaceae</taxon>
        <taxon>Methanospirillum</taxon>
    </lineage>
</organism>
<accession>A0A8E7AZV9</accession>
<dbReference type="Gene3D" id="3.40.50.1980">
    <property type="entry name" value="Nitrogenase molybdenum iron protein domain"/>
    <property type="match status" value="1"/>
</dbReference>
<keyword evidence="3" id="KW-0949">S-adenosyl-L-methionine</keyword>